<dbReference type="InterPro" id="IPR008258">
    <property type="entry name" value="Transglycosylase_SLT_dom_1"/>
</dbReference>
<name>A0ABX0U578_9FLAO</name>
<protein>
    <submittedName>
        <fullName evidence="3">Membrane-bound lytic murein transglycosylase D</fullName>
    </submittedName>
</protein>
<accession>A0ABX0U578</accession>
<evidence type="ECO:0000313" key="4">
    <source>
        <dbReference type="Proteomes" id="UP000745859"/>
    </source>
</evidence>
<evidence type="ECO:0000313" key="3">
    <source>
        <dbReference type="EMBL" id="NIJ44017.1"/>
    </source>
</evidence>
<dbReference type="InterPro" id="IPR023346">
    <property type="entry name" value="Lysozyme-like_dom_sf"/>
</dbReference>
<dbReference type="CDD" id="cd16894">
    <property type="entry name" value="MltD-like"/>
    <property type="match status" value="1"/>
</dbReference>
<dbReference type="InterPro" id="IPR018392">
    <property type="entry name" value="LysM"/>
</dbReference>
<dbReference type="PANTHER" id="PTHR37423">
    <property type="entry name" value="SOLUBLE LYTIC MUREIN TRANSGLYCOSYLASE-RELATED"/>
    <property type="match status" value="1"/>
</dbReference>
<comment type="similarity">
    <text evidence="1">Belongs to the transglycosylase Slt family.</text>
</comment>
<dbReference type="Gene3D" id="3.10.350.10">
    <property type="entry name" value="LysM domain"/>
    <property type="match status" value="2"/>
</dbReference>
<dbReference type="Proteomes" id="UP000745859">
    <property type="component" value="Unassembled WGS sequence"/>
</dbReference>
<gene>
    <name evidence="3" type="ORF">FHR24_000456</name>
</gene>
<dbReference type="Gene3D" id="1.10.530.10">
    <property type="match status" value="1"/>
</dbReference>
<feature type="domain" description="LysM" evidence="2">
    <location>
        <begin position="454"/>
        <end position="498"/>
    </location>
</feature>
<keyword evidence="4" id="KW-1185">Reference proteome</keyword>
<dbReference type="Pfam" id="PF01464">
    <property type="entry name" value="SLT"/>
    <property type="match status" value="1"/>
</dbReference>
<dbReference type="CDD" id="cd00118">
    <property type="entry name" value="LysM"/>
    <property type="match status" value="2"/>
</dbReference>
<dbReference type="SMART" id="SM00257">
    <property type="entry name" value="LysM"/>
    <property type="match status" value="2"/>
</dbReference>
<evidence type="ECO:0000256" key="1">
    <source>
        <dbReference type="ARBA" id="ARBA00007734"/>
    </source>
</evidence>
<evidence type="ECO:0000259" key="2">
    <source>
        <dbReference type="PROSITE" id="PS51782"/>
    </source>
</evidence>
<dbReference type="Pfam" id="PF01476">
    <property type="entry name" value="LysM"/>
    <property type="match status" value="2"/>
</dbReference>
<dbReference type="PROSITE" id="PS00922">
    <property type="entry name" value="TRANSGLYCOSYLASE"/>
    <property type="match status" value="1"/>
</dbReference>
<dbReference type="PROSITE" id="PS51782">
    <property type="entry name" value="LYSM"/>
    <property type="match status" value="2"/>
</dbReference>
<dbReference type="EMBL" id="JAASQL010000001">
    <property type="protein sequence ID" value="NIJ44017.1"/>
    <property type="molecule type" value="Genomic_DNA"/>
</dbReference>
<dbReference type="PANTHER" id="PTHR37423:SF2">
    <property type="entry name" value="MEMBRANE-BOUND LYTIC MUREIN TRANSGLYCOSYLASE C"/>
    <property type="match status" value="1"/>
</dbReference>
<organism evidence="3 4">
    <name type="scientific">Wenyingzhuangia heitensis</name>
    <dbReference type="NCBI Taxonomy" id="1487859"/>
    <lineage>
        <taxon>Bacteria</taxon>
        <taxon>Pseudomonadati</taxon>
        <taxon>Bacteroidota</taxon>
        <taxon>Flavobacteriia</taxon>
        <taxon>Flavobacteriales</taxon>
        <taxon>Flavobacteriaceae</taxon>
        <taxon>Wenyingzhuangia</taxon>
    </lineage>
</organism>
<sequence length="501" mass="58704">MKLGFVIVLLSSSVFAQKEIDSLANVNQEIAVTVQEYKDAIASEEIEKIDRLWMENLYKSSLSDSLFENLTPVEDDRFLSEDLSTDTLKYRLTRLNEKTPFHIEYNIELERMIKSYLKYRKKYYPQMMARAEYYFPFFEEQLAQYEIPLEIKYLAIVESALKPRAKSRVGATGLWQFMYQTGKMFNLKVSSYVDERQDPVKSTKAACKYLEQLYHSFNDWDLALAAYNSGPGNVSKAIRRSGNRTNYWNIRPFLPKETAGYLPAFYATMYIFEYAKEHNIYKEQPRIHQFEVDSIQVKQLLTFQQVNDMVGTDIELLEFLNPSYKLNIVPYVKGRNYKLALPLKDALAFVDNEDKVYEYATAQANEREKPLPQYFEMSQRIRYRVKSGDYLGLIAERHGVYVRDLKKWNTLRSTNLKVGQYLTIYPKRLNYTVAKPKPVKKITKIEVPKKGTKTYHTVVNGDSLWDISKKYNVTVTAVRSWNNLWGSNNLKLGNQLVIYEM</sequence>
<feature type="domain" description="LysM" evidence="2">
    <location>
        <begin position="381"/>
        <end position="424"/>
    </location>
</feature>
<proteinExistence type="inferred from homology"/>
<dbReference type="RefSeq" id="WP_167183258.1">
    <property type="nucleotide sequence ID" value="NZ_JAASQL010000001.1"/>
</dbReference>
<dbReference type="InterPro" id="IPR036779">
    <property type="entry name" value="LysM_dom_sf"/>
</dbReference>
<comment type="caution">
    <text evidence="3">The sequence shown here is derived from an EMBL/GenBank/DDBJ whole genome shotgun (WGS) entry which is preliminary data.</text>
</comment>
<dbReference type="SUPFAM" id="SSF54106">
    <property type="entry name" value="LysM domain"/>
    <property type="match status" value="2"/>
</dbReference>
<dbReference type="InterPro" id="IPR000189">
    <property type="entry name" value="Transglyc_AS"/>
</dbReference>
<reference evidence="3 4" key="1">
    <citation type="submission" date="2020-03" db="EMBL/GenBank/DDBJ databases">
        <title>Genomic Encyclopedia of Type Strains, Phase IV (KMG-IV): sequencing the most valuable type-strain genomes for metagenomic binning, comparative biology and taxonomic classification.</title>
        <authorList>
            <person name="Goeker M."/>
        </authorList>
    </citation>
    <scope>NUCLEOTIDE SEQUENCE [LARGE SCALE GENOMIC DNA]</scope>
    <source>
        <strain evidence="3 4">DSM 101599</strain>
    </source>
</reference>
<dbReference type="SUPFAM" id="SSF53955">
    <property type="entry name" value="Lysozyme-like"/>
    <property type="match status" value="1"/>
</dbReference>